<name>A0A6I8WE53_DROPS</name>
<keyword evidence="3" id="KW-1185">Reference proteome</keyword>
<dbReference type="Proteomes" id="UP000001819">
    <property type="component" value="Chromosome X"/>
</dbReference>
<proteinExistence type="predicted"/>
<evidence type="ECO:0000256" key="2">
    <source>
        <dbReference type="SAM" id="Phobius"/>
    </source>
</evidence>
<evidence type="ECO:0000256" key="1">
    <source>
        <dbReference type="SAM" id="MobiDB-lite"/>
    </source>
</evidence>
<protein>
    <submittedName>
        <fullName evidence="4">Uncharacterized protein isoform X2</fullName>
    </submittedName>
</protein>
<accession>A0A6I8WE53</accession>
<feature type="transmembrane region" description="Helical" evidence="2">
    <location>
        <begin position="99"/>
        <end position="121"/>
    </location>
</feature>
<organism evidence="3 4">
    <name type="scientific">Drosophila pseudoobscura pseudoobscura</name>
    <name type="common">Fruit fly</name>
    <dbReference type="NCBI Taxonomy" id="46245"/>
    <lineage>
        <taxon>Eukaryota</taxon>
        <taxon>Metazoa</taxon>
        <taxon>Ecdysozoa</taxon>
        <taxon>Arthropoda</taxon>
        <taxon>Hexapoda</taxon>
        <taxon>Insecta</taxon>
        <taxon>Pterygota</taxon>
        <taxon>Neoptera</taxon>
        <taxon>Endopterygota</taxon>
        <taxon>Diptera</taxon>
        <taxon>Brachycera</taxon>
        <taxon>Muscomorpha</taxon>
        <taxon>Ephydroidea</taxon>
        <taxon>Drosophilidae</taxon>
        <taxon>Drosophila</taxon>
        <taxon>Sophophora</taxon>
    </lineage>
</organism>
<reference evidence="4" key="1">
    <citation type="submission" date="2025-08" db="UniProtKB">
        <authorList>
            <consortium name="RefSeq"/>
        </authorList>
    </citation>
    <scope>IDENTIFICATION</scope>
    <source>
        <strain evidence="4">MV-25-SWS-2005</strain>
        <tissue evidence="4">Whole body</tissue>
    </source>
</reference>
<evidence type="ECO:0000313" key="3">
    <source>
        <dbReference type="Proteomes" id="UP000001819"/>
    </source>
</evidence>
<evidence type="ECO:0000313" key="4">
    <source>
        <dbReference type="RefSeq" id="XP_033241507.1"/>
    </source>
</evidence>
<feature type="compositionally biased region" description="Polar residues" evidence="1">
    <location>
        <begin position="1"/>
        <end position="10"/>
    </location>
</feature>
<dbReference type="RefSeq" id="XP_033241507.1">
    <property type="nucleotide sequence ID" value="XM_033385616.1"/>
</dbReference>
<keyword evidence="2" id="KW-0472">Membrane</keyword>
<sequence>MSIRNINVSTYGDEEDDSPTTDSEGSMESVRSEWSEGSNWSEGSDSEEEEEMPPPADSNGWDLLLLGTVGLLFLVRFWHKDYLQYFVASIKPTGPALSGSAWPLFTGLMWFTSAVLYRLLLMRARVSEWERCHGQRQRRLEKPERRFMRQLRRSSPR</sequence>
<feature type="transmembrane region" description="Helical" evidence="2">
    <location>
        <begin position="61"/>
        <end position="79"/>
    </location>
</feature>
<dbReference type="AlphaFoldDB" id="A0A6I8WE53"/>
<keyword evidence="2" id="KW-1133">Transmembrane helix</keyword>
<keyword evidence="2" id="KW-0812">Transmembrane</keyword>
<gene>
    <name evidence="4" type="primary">LOC26533406</name>
</gene>
<feature type="region of interest" description="Disordered" evidence="1">
    <location>
        <begin position="1"/>
        <end position="56"/>
    </location>
</feature>